<keyword evidence="2" id="KW-1185">Reference proteome</keyword>
<organism evidence="1 2">
    <name type="scientific">Catharanthus roseus</name>
    <name type="common">Madagascar periwinkle</name>
    <name type="synonym">Vinca rosea</name>
    <dbReference type="NCBI Taxonomy" id="4058"/>
    <lineage>
        <taxon>Eukaryota</taxon>
        <taxon>Viridiplantae</taxon>
        <taxon>Streptophyta</taxon>
        <taxon>Embryophyta</taxon>
        <taxon>Tracheophyta</taxon>
        <taxon>Spermatophyta</taxon>
        <taxon>Magnoliopsida</taxon>
        <taxon>eudicotyledons</taxon>
        <taxon>Gunneridae</taxon>
        <taxon>Pentapetalae</taxon>
        <taxon>asterids</taxon>
        <taxon>lamiids</taxon>
        <taxon>Gentianales</taxon>
        <taxon>Apocynaceae</taxon>
        <taxon>Rauvolfioideae</taxon>
        <taxon>Vinceae</taxon>
        <taxon>Catharanthinae</taxon>
        <taxon>Catharanthus</taxon>
    </lineage>
</organism>
<evidence type="ECO:0000313" key="2">
    <source>
        <dbReference type="Proteomes" id="UP001060085"/>
    </source>
</evidence>
<protein>
    <submittedName>
        <fullName evidence="1">Uncharacterized protein</fullName>
    </submittedName>
</protein>
<evidence type="ECO:0000313" key="1">
    <source>
        <dbReference type="EMBL" id="KAI5667637.1"/>
    </source>
</evidence>
<dbReference type="EMBL" id="CM044704">
    <property type="protein sequence ID" value="KAI5667637.1"/>
    <property type="molecule type" value="Genomic_DNA"/>
</dbReference>
<sequence length="113" mass="13904">MQKFWKQNMENEKNLDCHIYKTMSFFTPTSYLCLKHFLMETKLNSFALTFDRILLNLLEILLKDFENQRETYYEMCKANPLTFEKSILRKEIVEQVCKEFVFGHLYRHKLFRE</sequence>
<comment type="caution">
    <text evidence="1">The sequence shown here is derived from an EMBL/GenBank/DDBJ whole genome shotgun (WGS) entry which is preliminary data.</text>
</comment>
<proteinExistence type="predicted"/>
<accession>A0ACC0B4R2</accession>
<name>A0ACC0B4R2_CATRO</name>
<dbReference type="Proteomes" id="UP001060085">
    <property type="component" value="Linkage Group LG04"/>
</dbReference>
<gene>
    <name evidence="1" type="ORF">M9H77_17490</name>
</gene>
<reference evidence="2" key="1">
    <citation type="journal article" date="2023" name="Nat. Plants">
        <title>Single-cell RNA sequencing provides a high-resolution roadmap for understanding the multicellular compartmentation of specialized metabolism.</title>
        <authorList>
            <person name="Sun S."/>
            <person name="Shen X."/>
            <person name="Li Y."/>
            <person name="Li Y."/>
            <person name="Wang S."/>
            <person name="Li R."/>
            <person name="Zhang H."/>
            <person name="Shen G."/>
            <person name="Guo B."/>
            <person name="Wei J."/>
            <person name="Xu J."/>
            <person name="St-Pierre B."/>
            <person name="Chen S."/>
            <person name="Sun C."/>
        </authorList>
    </citation>
    <scope>NUCLEOTIDE SEQUENCE [LARGE SCALE GENOMIC DNA]</scope>
</reference>